<evidence type="ECO:0000313" key="2">
    <source>
        <dbReference type="EMBL" id="TMR27115.1"/>
    </source>
</evidence>
<dbReference type="AlphaFoldDB" id="A0A5S4G273"/>
<dbReference type="Pfam" id="PF06197">
    <property type="entry name" value="DUF998"/>
    <property type="match status" value="1"/>
</dbReference>
<gene>
    <name evidence="2" type="ORF">ETD85_40240</name>
</gene>
<feature type="transmembrane region" description="Helical" evidence="1">
    <location>
        <begin position="50"/>
        <end position="75"/>
    </location>
</feature>
<feature type="transmembrane region" description="Helical" evidence="1">
    <location>
        <begin position="87"/>
        <end position="105"/>
    </location>
</feature>
<sequence length="242" mass="24889">MSSRALSVLLGSGIAAGVLVPALLWADGATRPGYSLWHHGASQLGTGERGWLLMINFVLGGLLLAAFAAGVRRALRAGQGGGRGSTWGPILLAATAAGLVVAGLVPTDPALGYPPGQSNPGQPHIVTASGIVHQVAGFLLFAGLSAAAYVLAGRLGQTSRRWAVYSRLSGTLIIVFAFAAGIAYRLDTQGIWRPAPAGMLEHLALLAGFCWAAAVAVHLLRHAGVHHTSRPSPEAHDTDAHQ</sequence>
<name>A0A5S4G273_9ACTN</name>
<feature type="transmembrane region" description="Helical" evidence="1">
    <location>
        <begin position="125"/>
        <end position="152"/>
    </location>
</feature>
<proteinExistence type="predicted"/>
<reference evidence="2 3" key="1">
    <citation type="submission" date="2019-05" db="EMBL/GenBank/DDBJ databases">
        <title>Draft genome sequence of Nonomuraea zeae DSM 100528.</title>
        <authorList>
            <person name="Saricaoglu S."/>
            <person name="Isik K."/>
        </authorList>
    </citation>
    <scope>NUCLEOTIDE SEQUENCE [LARGE SCALE GENOMIC DNA]</scope>
    <source>
        <strain evidence="2 3">DSM 100528</strain>
    </source>
</reference>
<keyword evidence="1" id="KW-1133">Transmembrane helix</keyword>
<organism evidence="2 3">
    <name type="scientific">Nonomuraea zeae</name>
    <dbReference type="NCBI Taxonomy" id="1642303"/>
    <lineage>
        <taxon>Bacteria</taxon>
        <taxon>Bacillati</taxon>
        <taxon>Actinomycetota</taxon>
        <taxon>Actinomycetes</taxon>
        <taxon>Streptosporangiales</taxon>
        <taxon>Streptosporangiaceae</taxon>
        <taxon>Nonomuraea</taxon>
    </lineage>
</organism>
<keyword evidence="3" id="KW-1185">Reference proteome</keyword>
<keyword evidence="1" id="KW-0812">Transmembrane</keyword>
<protein>
    <submittedName>
        <fullName evidence="2">DUF998 domain-containing protein</fullName>
    </submittedName>
</protein>
<evidence type="ECO:0000313" key="3">
    <source>
        <dbReference type="Proteomes" id="UP000306628"/>
    </source>
</evidence>
<accession>A0A5S4G273</accession>
<dbReference type="OrthoDB" id="8159487at2"/>
<keyword evidence="1" id="KW-0472">Membrane</keyword>
<dbReference type="InterPro" id="IPR009339">
    <property type="entry name" value="DUF998"/>
</dbReference>
<feature type="transmembrane region" description="Helical" evidence="1">
    <location>
        <begin position="203"/>
        <end position="220"/>
    </location>
</feature>
<dbReference type="RefSeq" id="WP_138695085.1">
    <property type="nucleotide sequence ID" value="NZ_JBHSAZ010000043.1"/>
</dbReference>
<feature type="transmembrane region" description="Helical" evidence="1">
    <location>
        <begin position="164"/>
        <end position="183"/>
    </location>
</feature>
<comment type="caution">
    <text evidence="2">The sequence shown here is derived from an EMBL/GenBank/DDBJ whole genome shotgun (WGS) entry which is preliminary data.</text>
</comment>
<dbReference type="Proteomes" id="UP000306628">
    <property type="component" value="Unassembled WGS sequence"/>
</dbReference>
<evidence type="ECO:0000256" key="1">
    <source>
        <dbReference type="SAM" id="Phobius"/>
    </source>
</evidence>
<dbReference type="EMBL" id="VCKX01000177">
    <property type="protein sequence ID" value="TMR27115.1"/>
    <property type="molecule type" value="Genomic_DNA"/>
</dbReference>